<keyword evidence="4" id="KW-1185">Reference proteome</keyword>
<keyword evidence="2" id="KW-0732">Signal</keyword>
<sequence>MWKLGSWLVFFLLPRTIRLLHRGAVALLNWEGVRKYSSLGQSTWNHATRTQEKTHFMLSCLAMLSMGSMVPRMALRKGTMPYTRGRGRTRHDGTVGQSLDHEEVRQQPRLELGQNLLHDVIDVLVTHSYQNITGCLLPVGDDLLSDPGRQSEKLHQKKKAGVTFERVISSDASEMRLLILALLISSILQPTISSMV</sequence>
<dbReference type="EMBL" id="SRLO01001763">
    <property type="protein sequence ID" value="TNN35468.1"/>
    <property type="molecule type" value="Genomic_DNA"/>
</dbReference>
<gene>
    <name evidence="3" type="ORF">EYF80_054363</name>
</gene>
<comment type="caution">
    <text evidence="3">The sequence shown here is derived from an EMBL/GenBank/DDBJ whole genome shotgun (WGS) entry which is preliminary data.</text>
</comment>
<accession>A0A4Z2F342</accession>
<feature type="chain" id="PRO_5021365789" evidence="2">
    <location>
        <begin position="20"/>
        <end position="196"/>
    </location>
</feature>
<feature type="region of interest" description="Disordered" evidence="1">
    <location>
        <begin position="80"/>
        <end position="100"/>
    </location>
</feature>
<evidence type="ECO:0000313" key="4">
    <source>
        <dbReference type="Proteomes" id="UP000314294"/>
    </source>
</evidence>
<protein>
    <submittedName>
        <fullName evidence="3">Uncharacterized protein</fullName>
    </submittedName>
</protein>
<name>A0A4Z2F342_9TELE</name>
<feature type="signal peptide" evidence="2">
    <location>
        <begin position="1"/>
        <end position="19"/>
    </location>
</feature>
<dbReference type="AlphaFoldDB" id="A0A4Z2F342"/>
<evidence type="ECO:0000256" key="2">
    <source>
        <dbReference type="SAM" id="SignalP"/>
    </source>
</evidence>
<evidence type="ECO:0000256" key="1">
    <source>
        <dbReference type="SAM" id="MobiDB-lite"/>
    </source>
</evidence>
<evidence type="ECO:0000313" key="3">
    <source>
        <dbReference type="EMBL" id="TNN35468.1"/>
    </source>
</evidence>
<proteinExistence type="predicted"/>
<dbReference type="Proteomes" id="UP000314294">
    <property type="component" value="Unassembled WGS sequence"/>
</dbReference>
<reference evidence="3 4" key="1">
    <citation type="submission" date="2019-03" db="EMBL/GenBank/DDBJ databases">
        <title>First draft genome of Liparis tanakae, snailfish: a comprehensive survey of snailfish specific genes.</title>
        <authorList>
            <person name="Kim W."/>
            <person name="Song I."/>
            <person name="Jeong J.-H."/>
            <person name="Kim D."/>
            <person name="Kim S."/>
            <person name="Ryu S."/>
            <person name="Song J.Y."/>
            <person name="Lee S.K."/>
        </authorList>
    </citation>
    <scope>NUCLEOTIDE SEQUENCE [LARGE SCALE GENOMIC DNA]</scope>
    <source>
        <tissue evidence="3">Muscle</tissue>
    </source>
</reference>
<organism evidence="3 4">
    <name type="scientific">Liparis tanakae</name>
    <name type="common">Tanaka's snailfish</name>
    <dbReference type="NCBI Taxonomy" id="230148"/>
    <lineage>
        <taxon>Eukaryota</taxon>
        <taxon>Metazoa</taxon>
        <taxon>Chordata</taxon>
        <taxon>Craniata</taxon>
        <taxon>Vertebrata</taxon>
        <taxon>Euteleostomi</taxon>
        <taxon>Actinopterygii</taxon>
        <taxon>Neopterygii</taxon>
        <taxon>Teleostei</taxon>
        <taxon>Neoteleostei</taxon>
        <taxon>Acanthomorphata</taxon>
        <taxon>Eupercaria</taxon>
        <taxon>Perciformes</taxon>
        <taxon>Cottioidei</taxon>
        <taxon>Cottales</taxon>
        <taxon>Liparidae</taxon>
        <taxon>Liparis</taxon>
    </lineage>
</organism>